<reference evidence="1" key="2">
    <citation type="journal article" date="2024" name="Plant">
        <title>Genomic evolution and insights into agronomic trait innovations of Sesamum species.</title>
        <authorList>
            <person name="Miao H."/>
            <person name="Wang L."/>
            <person name="Qu L."/>
            <person name="Liu H."/>
            <person name="Sun Y."/>
            <person name="Le M."/>
            <person name="Wang Q."/>
            <person name="Wei S."/>
            <person name="Zheng Y."/>
            <person name="Lin W."/>
            <person name="Duan Y."/>
            <person name="Cao H."/>
            <person name="Xiong S."/>
            <person name="Wang X."/>
            <person name="Wei L."/>
            <person name="Li C."/>
            <person name="Ma Q."/>
            <person name="Ju M."/>
            <person name="Zhao R."/>
            <person name="Li G."/>
            <person name="Mu C."/>
            <person name="Tian Q."/>
            <person name="Mei H."/>
            <person name="Zhang T."/>
            <person name="Gao T."/>
            <person name="Zhang H."/>
        </authorList>
    </citation>
    <scope>NUCLEOTIDE SEQUENCE</scope>
    <source>
        <strain evidence="1">G01</strain>
    </source>
</reference>
<organism evidence="1">
    <name type="scientific">Sesamum angustifolium</name>
    <dbReference type="NCBI Taxonomy" id="2727405"/>
    <lineage>
        <taxon>Eukaryota</taxon>
        <taxon>Viridiplantae</taxon>
        <taxon>Streptophyta</taxon>
        <taxon>Embryophyta</taxon>
        <taxon>Tracheophyta</taxon>
        <taxon>Spermatophyta</taxon>
        <taxon>Magnoliopsida</taxon>
        <taxon>eudicotyledons</taxon>
        <taxon>Gunneridae</taxon>
        <taxon>Pentapetalae</taxon>
        <taxon>asterids</taxon>
        <taxon>lamiids</taxon>
        <taxon>Lamiales</taxon>
        <taxon>Pedaliaceae</taxon>
        <taxon>Sesamum</taxon>
    </lineage>
</organism>
<dbReference type="EMBL" id="JACGWK010000005">
    <property type="protein sequence ID" value="KAL0354204.1"/>
    <property type="molecule type" value="Genomic_DNA"/>
</dbReference>
<accession>A0AAW2PH90</accession>
<comment type="caution">
    <text evidence="1">The sequence shown here is derived from an EMBL/GenBank/DDBJ whole genome shotgun (WGS) entry which is preliminary data.</text>
</comment>
<protein>
    <submittedName>
        <fullName evidence="1">Uncharacterized protein</fullName>
    </submittedName>
</protein>
<sequence length="70" mass="7862">MSSDEIAYGQNLRLKDEEADAEDAVGHEHLPVQGDALAVTTTRAFWTFQLSHKTIAARSRRRCRSCSPCR</sequence>
<gene>
    <name evidence="1" type="ORF">Sangu_1001700</name>
</gene>
<proteinExistence type="predicted"/>
<reference evidence="1" key="1">
    <citation type="submission" date="2020-06" db="EMBL/GenBank/DDBJ databases">
        <authorList>
            <person name="Li T."/>
            <person name="Hu X."/>
            <person name="Zhang T."/>
            <person name="Song X."/>
            <person name="Zhang H."/>
            <person name="Dai N."/>
            <person name="Sheng W."/>
            <person name="Hou X."/>
            <person name="Wei L."/>
        </authorList>
    </citation>
    <scope>NUCLEOTIDE SEQUENCE</scope>
    <source>
        <strain evidence="1">G01</strain>
        <tissue evidence="1">Leaf</tissue>
    </source>
</reference>
<evidence type="ECO:0000313" key="1">
    <source>
        <dbReference type="EMBL" id="KAL0354204.1"/>
    </source>
</evidence>
<dbReference type="AlphaFoldDB" id="A0AAW2PH90"/>
<name>A0AAW2PH90_9LAMI</name>